<dbReference type="Pfam" id="PF03703">
    <property type="entry name" value="bPH_2"/>
    <property type="match status" value="2"/>
</dbReference>
<gene>
    <name evidence="3" type="ORF">CA267_004540</name>
</gene>
<dbReference type="Proteomes" id="UP000219285">
    <property type="component" value="Chromosome"/>
</dbReference>
<reference evidence="3 4" key="2">
    <citation type="submission" date="2020-04" db="EMBL/GenBank/DDBJ databases">
        <title>Complete genome sequence of Alteromonas pelagimontana 5.12T.</title>
        <authorList>
            <person name="Sinha R.K."/>
            <person name="Krishnan K.P."/>
            <person name="Kurian J.P."/>
        </authorList>
    </citation>
    <scope>NUCLEOTIDE SEQUENCE [LARGE SCALE GENOMIC DNA]</scope>
    <source>
        <strain evidence="3 4">5.12</strain>
    </source>
</reference>
<reference evidence="4" key="1">
    <citation type="submission" date="2014-12" db="EMBL/GenBank/DDBJ databases">
        <title>Complete genome sequence of a multi-drug resistant Klebsiella pneumoniae.</title>
        <authorList>
            <person name="Hua X."/>
            <person name="Chen Q."/>
            <person name="Li X."/>
            <person name="Feng Y."/>
            <person name="Ruan Z."/>
            <person name="Yu Y."/>
        </authorList>
    </citation>
    <scope>NUCLEOTIDE SEQUENCE [LARGE SCALE GENOMIC DNA]</scope>
    <source>
        <strain evidence="4">5.12</strain>
    </source>
</reference>
<feature type="domain" description="YdbS-like PH" evidence="2">
    <location>
        <begin position="451"/>
        <end position="525"/>
    </location>
</feature>
<sequence>MPNNLTTKASSVASTQAEGETGKAAVDTGSAWRRLSPIAILYFTASNVKKLVSFGIYAVPAVAVSINAINLQSKPYVWSAIIAAALLVAMSGAISYFFYQFRVRSGHVEIRLGVLNRRYINLPFWRIQNVKINTPFYYRLTQFVVVVLDTAGSAQEEAEIVAVSGKYANKLRQQILAERHQYVEQQADNTDEKIPSPSAKTDSDTDEEILNQRSLYDLFIHGITNNRVWILLGAAAPFYDNLYRQGFSWLESNGLSLQQLLGEQNAAWWQLGIYSLTILLIVMGLLALISVGGSVLTFYGYTLSRQGDRYVRRSGLLNKQEVSMRRSRVQVIAVKQDWLDKVLGRANLFFEQNKASQQPEQDLSAANTLLVPSVTPAEAEKLSQGLMPDITMGSAKYRAISKRFLWHHWFIRLLPAYVLLMIVTLMDSLWQVAVIGTVGAMLLGTIIGLRWWRWGVAWDGEYIYVRSGIIGIDYQCFQPFKVQQAAIKQSVLMKRRKVATVQFVMASGSITVPYMDEEEALALINSSLYAVEKSRRSWM</sequence>
<feature type="transmembrane region" description="Helical" evidence="1">
    <location>
        <begin position="76"/>
        <end position="99"/>
    </location>
</feature>
<proteinExistence type="predicted"/>
<keyword evidence="4" id="KW-1185">Reference proteome</keyword>
<evidence type="ECO:0000313" key="3">
    <source>
        <dbReference type="EMBL" id="QJR80096.1"/>
    </source>
</evidence>
<dbReference type="PIRSF" id="PIRSF026631">
    <property type="entry name" value="UCP026631"/>
    <property type="match status" value="1"/>
</dbReference>
<evidence type="ECO:0000259" key="2">
    <source>
        <dbReference type="Pfam" id="PF03703"/>
    </source>
</evidence>
<dbReference type="OrthoDB" id="155986at2"/>
<organism evidence="3 4">
    <name type="scientific">Alteromonas pelagimontana</name>
    <dbReference type="NCBI Taxonomy" id="1858656"/>
    <lineage>
        <taxon>Bacteria</taxon>
        <taxon>Pseudomonadati</taxon>
        <taxon>Pseudomonadota</taxon>
        <taxon>Gammaproteobacteria</taxon>
        <taxon>Alteromonadales</taxon>
        <taxon>Alteromonadaceae</taxon>
        <taxon>Alteromonas/Salinimonas group</taxon>
        <taxon>Alteromonas</taxon>
    </lineage>
</organism>
<dbReference type="KEGG" id="apel:CA267_004540"/>
<dbReference type="AlphaFoldDB" id="A0A6M4MD87"/>
<dbReference type="InterPro" id="IPR005182">
    <property type="entry name" value="YdbS-like_PH"/>
</dbReference>
<feature type="transmembrane region" description="Helical" evidence="1">
    <location>
        <begin position="404"/>
        <end position="423"/>
    </location>
</feature>
<feature type="transmembrane region" description="Helical" evidence="1">
    <location>
        <begin position="429"/>
        <end position="449"/>
    </location>
</feature>
<feature type="transmembrane region" description="Helical" evidence="1">
    <location>
        <begin position="273"/>
        <end position="303"/>
    </location>
</feature>
<dbReference type="PANTHER" id="PTHR34473:SF2">
    <property type="entry name" value="UPF0699 TRANSMEMBRANE PROTEIN YDBT"/>
    <property type="match status" value="1"/>
</dbReference>
<name>A0A6M4MD87_9ALTE</name>
<evidence type="ECO:0000256" key="1">
    <source>
        <dbReference type="SAM" id="Phobius"/>
    </source>
</evidence>
<dbReference type="PANTHER" id="PTHR34473">
    <property type="entry name" value="UPF0699 TRANSMEMBRANE PROTEIN YDBS"/>
    <property type="match status" value="1"/>
</dbReference>
<dbReference type="EMBL" id="CP052766">
    <property type="protein sequence ID" value="QJR80096.1"/>
    <property type="molecule type" value="Genomic_DNA"/>
</dbReference>
<feature type="transmembrane region" description="Helical" evidence="1">
    <location>
        <begin position="51"/>
        <end position="70"/>
    </location>
</feature>
<keyword evidence="1" id="KW-0472">Membrane</keyword>
<accession>A0A6M4MD87</accession>
<protein>
    <submittedName>
        <fullName evidence="3">PH domain-containing protein</fullName>
    </submittedName>
</protein>
<keyword evidence="1" id="KW-1133">Transmembrane helix</keyword>
<keyword evidence="1" id="KW-0812">Transmembrane</keyword>
<dbReference type="InterPro" id="IPR014529">
    <property type="entry name" value="UCP026631"/>
</dbReference>
<evidence type="ECO:0000313" key="4">
    <source>
        <dbReference type="Proteomes" id="UP000219285"/>
    </source>
</evidence>
<feature type="domain" description="YdbS-like PH" evidence="2">
    <location>
        <begin position="96"/>
        <end position="175"/>
    </location>
</feature>